<keyword evidence="1" id="KW-0812">Transmembrane</keyword>
<keyword evidence="3" id="KW-1185">Reference proteome</keyword>
<sequence>MNSQQYQDSCLIIVGDGGATDELLARRRLAAGGRLVHVSTGGLGDERVKVAAFSLQDAFFSWMPPPSNWAVSTLGKRLGARSRGYWTKSGPDAFDLPPTHTLQIIKTEGSMRHIYIIDSGANIQVELSGQVVLNPTLQQAQDWDVTVVDPYLKPFGTFTPRRVLLGVLVVFVWHFLRWLMHMQLEANLSPSYKPWWRPLPVMMNGILFCGPLIVENLAASLCGEQSHWKINRLANIIGMVALITAVLASDWRIGEFPLHAVSYIPMFIANPLALYKFTMNKPEHSSRHFSTRLRWALAQVAGVVGCAFTMAGVCMTYAALVAADMKMTATIVLPVSTTLAEQAAVTYTRTVYRKFVWAKRCQSGNLDTGDHLFIPVPMMISSAHSLAEAVRLVGSFAGAVKWGSMSWIPTIFGQLLLNLFVRLGWAHFAVFGIFKRCVGEHDVLTAMSYNGFIKLHDHMKIFGGYFRFIAILGLGAARAAFYGLQPVDSVLEPFFNSSATYALLAMMILEGLEDAVVLWELLPMAPVPREVLRLHHGRDKTDPDNLLTIEYHPCLHSPMDDPWRPEEISRSGSKTKSGFLSVSVGGFEPVELIETRVSLGPAQDSYYGRLRRKCGQLRSLNPPLALHGLREMPFHCQLCFIAIVSELTSSLLTLMLGAGYLRGIKEVPCEGFERVWSFFSWDRPLAC</sequence>
<proteinExistence type="predicted"/>
<feature type="transmembrane region" description="Helical" evidence="1">
    <location>
        <begin position="257"/>
        <end position="275"/>
    </location>
</feature>
<feature type="transmembrane region" description="Helical" evidence="1">
    <location>
        <begin position="233"/>
        <end position="251"/>
    </location>
</feature>
<dbReference type="EMBL" id="CAJNDS010000713">
    <property type="protein sequence ID" value="CAE7229654.1"/>
    <property type="molecule type" value="Genomic_DNA"/>
</dbReference>
<feature type="transmembrane region" description="Helical" evidence="1">
    <location>
        <begin position="464"/>
        <end position="481"/>
    </location>
</feature>
<evidence type="ECO:0000313" key="2">
    <source>
        <dbReference type="EMBL" id="CAE7229654.1"/>
    </source>
</evidence>
<keyword evidence="1" id="KW-1133">Transmembrane helix</keyword>
<protein>
    <submittedName>
        <fullName evidence="2">Uncharacterized protein</fullName>
    </submittedName>
</protein>
<name>A0A812KT19_9DINO</name>
<keyword evidence="1" id="KW-0472">Membrane</keyword>
<comment type="caution">
    <text evidence="2">The sequence shown here is derived from an EMBL/GenBank/DDBJ whole genome shotgun (WGS) entry which is preliminary data.</text>
</comment>
<feature type="transmembrane region" description="Helical" evidence="1">
    <location>
        <begin position="411"/>
        <end position="434"/>
    </location>
</feature>
<evidence type="ECO:0000313" key="3">
    <source>
        <dbReference type="Proteomes" id="UP000604046"/>
    </source>
</evidence>
<feature type="transmembrane region" description="Helical" evidence="1">
    <location>
        <begin position="163"/>
        <end position="181"/>
    </location>
</feature>
<feature type="transmembrane region" description="Helical" evidence="1">
    <location>
        <begin position="201"/>
        <end position="221"/>
    </location>
</feature>
<dbReference type="Proteomes" id="UP000604046">
    <property type="component" value="Unassembled WGS sequence"/>
</dbReference>
<dbReference type="AlphaFoldDB" id="A0A812KT19"/>
<dbReference type="OrthoDB" id="10362952at2759"/>
<feature type="transmembrane region" description="Helical" evidence="1">
    <location>
        <begin position="296"/>
        <end position="320"/>
    </location>
</feature>
<accession>A0A812KT19</accession>
<gene>
    <name evidence="2" type="ORF">SNAT2548_LOCUS9249</name>
</gene>
<evidence type="ECO:0000256" key="1">
    <source>
        <dbReference type="SAM" id="Phobius"/>
    </source>
</evidence>
<reference evidence="2" key="1">
    <citation type="submission" date="2021-02" db="EMBL/GenBank/DDBJ databases">
        <authorList>
            <person name="Dougan E. K."/>
            <person name="Rhodes N."/>
            <person name="Thang M."/>
            <person name="Chan C."/>
        </authorList>
    </citation>
    <scope>NUCLEOTIDE SEQUENCE</scope>
</reference>
<organism evidence="2 3">
    <name type="scientific">Symbiodinium natans</name>
    <dbReference type="NCBI Taxonomy" id="878477"/>
    <lineage>
        <taxon>Eukaryota</taxon>
        <taxon>Sar</taxon>
        <taxon>Alveolata</taxon>
        <taxon>Dinophyceae</taxon>
        <taxon>Suessiales</taxon>
        <taxon>Symbiodiniaceae</taxon>
        <taxon>Symbiodinium</taxon>
    </lineage>
</organism>